<dbReference type="AlphaFoldDB" id="K0IKQ0"/>
<reference evidence="2 3" key="1">
    <citation type="journal article" date="2012" name="Environ. Microbiol.">
        <title>The genome of the ammonia-oxidizing Candidatus Nitrososphaera gargensis: insights into metabolic versatility and environmental adaptations.</title>
        <authorList>
            <person name="Spang A."/>
            <person name="Poehlein A."/>
            <person name="Offre P."/>
            <person name="Zumbragel S."/>
            <person name="Haider S."/>
            <person name="Rychlik N."/>
            <person name="Nowka B."/>
            <person name="Schmeisser C."/>
            <person name="Lebedeva E.V."/>
            <person name="Rattei T."/>
            <person name="Bohm C."/>
            <person name="Schmid M."/>
            <person name="Galushko A."/>
            <person name="Hatzenpichler R."/>
            <person name="Weinmaier T."/>
            <person name="Daniel R."/>
            <person name="Schleper C."/>
            <person name="Spieck E."/>
            <person name="Streit W."/>
            <person name="Wagner M."/>
        </authorList>
    </citation>
    <scope>NUCLEOTIDE SEQUENCE [LARGE SCALE GENOMIC DNA]</scope>
    <source>
        <strain evidence="3">Ga9.2</strain>
    </source>
</reference>
<accession>K0IKQ0</accession>
<dbReference type="InParanoid" id="K0IKQ0"/>
<dbReference type="KEGG" id="nga:Ngar_c29800"/>
<dbReference type="Pfam" id="PF14417">
    <property type="entry name" value="MEDS"/>
    <property type="match status" value="1"/>
</dbReference>
<dbReference type="EMBL" id="CP002408">
    <property type="protein sequence ID" value="AFU59898.1"/>
    <property type="molecule type" value="Genomic_DNA"/>
</dbReference>
<dbReference type="STRING" id="1237085.Ngar_c29800"/>
<evidence type="ECO:0000313" key="2">
    <source>
        <dbReference type="EMBL" id="AFU59898.1"/>
    </source>
</evidence>
<sequence length="258" mass="29370">MERIHSLCLIEGSEDTGYPALYDIVSKYASRNYAVIYAVENDVAETVRHMSRRIDVETLVESGALTIVDRNVMYSVEKTNNLEGQAILDSWHSLMLKVKKRSNSDGILAIGSAETFFEHHVDPCKLVNYETIVGKKFHIPLEAICCYSANAFSRLSFGDLVAILNAHHSTIHTNNRYREWHPSKFIELARSGLDRALGHELSDLIFKTMKLCYRINDSHIISRPQILEDMLERIMGKKAADATMRYVKDEVRKSVAFS</sequence>
<dbReference type="HOGENOM" id="CLU_094092_0_0_2"/>
<organism evidence="2 3">
    <name type="scientific">Nitrososphaera gargensis (strain Ga9.2)</name>
    <dbReference type="NCBI Taxonomy" id="1237085"/>
    <lineage>
        <taxon>Archaea</taxon>
        <taxon>Nitrososphaerota</taxon>
        <taxon>Nitrososphaeria</taxon>
        <taxon>Nitrososphaerales</taxon>
        <taxon>Nitrososphaeraceae</taxon>
        <taxon>Nitrososphaera</taxon>
    </lineage>
</organism>
<feature type="domain" description="MEDS" evidence="1">
    <location>
        <begin position="8"/>
        <end position="156"/>
    </location>
</feature>
<keyword evidence="3" id="KW-1185">Reference proteome</keyword>
<evidence type="ECO:0000313" key="3">
    <source>
        <dbReference type="Proteomes" id="UP000008037"/>
    </source>
</evidence>
<gene>
    <name evidence="2" type="ordered locus">Ngar_c29800</name>
</gene>
<name>K0IKQ0_NITGG</name>
<dbReference type="Proteomes" id="UP000008037">
    <property type="component" value="Chromosome"/>
</dbReference>
<dbReference type="InterPro" id="IPR025847">
    <property type="entry name" value="MEDS_domain"/>
</dbReference>
<dbReference type="BioCyc" id="CNIT1237085:G1324-2980-MONOMER"/>
<proteinExistence type="predicted"/>
<evidence type="ECO:0000259" key="1">
    <source>
        <dbReference type="Pfam" id="PF14417"/>
    </source>
</evidence>
<protein>
    <recommendedName>
        <fullName evidence="1">MEDS domain-containing protein</fullName>
    </recommendedName>
</protein>